<dbReference type="Pfam" id="PF02754">
    <property type="entry name" value="CCG"/>
    <property type="match status" value="2"/>
</dbReference>
<proteinExistence type="predicted"/>
<name>A0ABT3T1U8_9GAMM</name>
<dbReference type="Proteomes" id="UP001143304">
    <property type="component" value="Unassembled WGS sequence"/>
</dbReference>
<dbReference type="PIRSF" id="PIRSF000139">
    <property type="entry name" value="Glc_ox_4Fe-4S"/>
    <property type="match status" value="1"/>
</dbReference>
<keyword evidence="3" id="KW-0677">Repeat</keyword>
<dbReference type="EMBL" id="SHNO01000001">
    <property type="protein sequence ID" value="MCX2976225.1"/>
    <property type="molecule type" value="Genomic_DNA"/>
</dbReference>
<dbReference type="PROSITE" id="PS00198">
    <property type="entry name" value="4FE4S_FER_1"/>
    <property type="match status" value="1"/>
</dbReference>
<comment type="catalytic activity">
    <reaction evidence="6">
        <text>(R)-lactate + A = pyruvate + AH2</text>
        <dbReference type="Rhea" id="RHEA:15089"/>
        <dbReference type="ChEBI" id="CHEBI:13193"/>
        <dbReference type="ChEBI" id="CHEBI:15361"/>
        <dbReference type="ChEBI" id="CHEBI:16004"/>
        <dbReference type="ChEBI" id="CHEBI:17499"/>
    </reaction>
</comment>
<comment type="caution">
    <text evidence="8">The sequence shown here is derived from an EMBL/GenBank/DDBJ whole genome shotgun (WGS) entry which is preliminary data.</text>
</comment>
<comment type="function">
    <text evidence="6">Component of a complex that catalyzes the oxidation of glycolate to glyoxylate.</text>
</comment>
<feature type="domain" description="4Fe-4S ferredoxin-type" evidence="7">
    <location>
        <begin position="65"/>
        <end position="95"/>
    </location>
</feature>
<evidence type="ECO:0000256" key="1">
    <source>
        <dbReference type="ARBA" id="ARBA00022485"/>
    </source>
</evidence>
<keyword evidence="2 6" id="KW-0479">Metal-binding</keyword>
<keyword evidence="6" id="KW-0813">Transport</keyword>
<evidence type="ECO:0000313" key="9">
    <source>
        <dbReference type="Proteomes" id="UP001143304"/>
    </source>
</evidence>
<evidence type="ECO:0000256" key="6">
    <source>
        <dbReference type="PIRNR" id="PIRNR000139"/>
    </source>
</evidence>
<dbReference type="InterPro" id="IPR012257">
    <property type="entry name" value="Glc_ox_4Fe-4S"/>
</dbReference>
<reference evidence="8" key="1">
    <citation type="submission" date="2019-02" db="EMBL/GenBank/DDBJ databases">
        <authorList>
            <person name="Li S.-H."/>
        </authorList>
    </citation>
    <scope>NUCLEOTIDE SEQUENCE</scope>
    <source>
        <strain evidence="8">IMCC11814</strain>
    </source>
</reference>
<accession>A0ABT3T1U8</accession>
<keyword evidence="9" id="KW-1185">Reference proteome</keyword>
<evidence type="ECO:0000256" key="5">
    <source>
        <dbReference type="ARBA" id="ARBA00023014"/>
    </source>
</evidence>
<evidence type="ECO:0000313" key="8">
    <source>
        <dbReference type="EMBL" id="MCX2976225.1"/>
    </source>
</evidence>
<evidence type="ECO:0000256" key="4">
    <source>
        <dbReference type="ARBA" id="ARBA00023004"/>
    </source>
</evidence>
<comment type="catalytic activity">
    <reaction evidence="6">
        <text>glycolate + A = glyoxylate + AH2</text>
        <dbReference type="Rhea" id="RHEA:21264"/>
        <dbReference type="ChEBI" id="CHEBI:13193"/>
        <dbReference type="ChEBI" id="CHEBI:17499"/>
        <dbReference type="ChEBI" id="CHEBI:29805"/>
        <dbReference type="ChEBI" id="CHEBI:36655"/>
        <dbReference type="EC" id="1.1.99.14"/>
    </reaction>
</comment>
<evidence type="ECO:0000256" key="3">
    <source>
        <dbReference type="ARBA" id="ARBA00022737"/>
    </source>
</evidence>
<dbReference type="GO" id="GO:0019154">
    <property type="term" value="F:glycolate dehydrogenase activity"/>
    <property type="evidence" value="ECO:0007669"/>
    <property type="project" value="UniProtKB-EC"/>
</dbReference>
<organism evidence="8 9">
    <name type="scientific">Candidatus Marimicrobium litorale</name>
    <dbReference type="NCBI Taxonomy" id="2518991"/>
    <lineage>
        <taxon>Bacteria</taxon>
        <taxon>Pseudomonadati</taxon>
        <taxon>Pseudomonadota</taxon>
        <taxon>Gammaproteobacteria</taxon>
        <taxon>Cellvibrionales</taxon>
        <taxon>Halieaceae</taxon>
        <taxon>Marimicrobium</taxon>
    </lineage>
</organism>
<dbReference type="Pfam" id="PF13534">
    <property type="entry name" value="Fer4_17"/>
    <property type="match status" value="1"/>
</dbReference>
<protein>
    <recommendedName>
        <fullName evidence="6">Glycolate oxidase iron-sulfur subunit</fullName>
        <ecNumber evidence="6">1.1.99.14</ecNumber>
    </recommendedName>
</protein>
<dbReference type="PANTHER" id="PTHR32479">
    <property type="entry name" value="GLYCOLATE OXIDASE IRON-SULFUR SUBUNIT"/>
    <property type="match status" value="1"/>
</dbReference>
<dbReference type="SUPFAM" id="SSF46548">
    <property type="entry name" value="alpha-helical ferredoxin"/>
    <property type="match status" value="1"/>
</dbReference>
<dbReference type="InterPro" id="IPR017896">
    <property type="entry name" value="4Fe4S_Fe-S-bd"/>
</dbReference>
<keyword evidence="8" id="KW-0560">Oxidoreductase</keyword>
<dbReference type="RefSeq" id="WP_279247979.1">
    <property type="nucleotide sequence ID" value="NZ_SHNO01000001.1"/>
</dbReference>
<gene>
    <name evidence="8" type="primary">glcF</name>
    <name evidence="8" type="ORF">EYC82_02495</name>
</gene>
<dbReference type="PROSITE" id="PS51379">
    <property type="entry name" value="4FE4S_FER_2"/>
    <property type="match status" value="2"/>
</dbReference>
<dbReference type="EC" id="1.1.99.14" evidence="6"/>
<dbReference type="Gene3D" id="1.10.1060.10">
    <property type="entry name" value="Alpha-helical ferredoxin"/>
    <property type="match status" value="1"/>
</dbReference>
<dbReference type="InterPro" id="IPR017900">
    <property type="entry name" value="4Fe4S_Fe_S_CS"/>
</dbReference>
<dbReference type="PANTHER" id="PTHR32479:SF17">
    <property type="entry name" value="GLYCOLATE OXIDASE IRON-SULFUR SUBUNIT"/>
    <property type="match status" value="1"/>
</dbReference>
<keyword evidence="4 6" id="KW-0408">Iron</keyword>
<comment type="cofactor">
    <cofactor evidence="6">
        <name>[4Fe-4S] cluster</name>
        <dbReference type="ChEBI" id="CHEBI:49883"/>
    </cofactor>
    <text evidence="6">Binds 2 [4Fe-4S] clusters.</text>
</comment>
<feature type="domain" description="4Fe-4S ferredoxin-type" evidence="7">
    <location>
        <begin position="16"/>
        <end position="45"/>
    </location>
</feature>
<dbReference type="InterPro" id="IPR004017">
    <property type="entry name" value="Cys_rich_dom"/>
</dbReference>
<dbReference type="InterPro" id="IPR009051">
    <property type="entry name" value="Helical_ferredxn"/>
</dbReference>
<evidence type="ECO:0000256" key="2">
    <source>
        <dbReference type="ARBA" id="ARBA00022723"/>
    </source>
</evidence>
<keyword evidence="5 6" id="KW-0411">Iron-sulfur</keyword>
<evidence type="ECO:0000259" key="7">
    <source>
        <dbReference type="PROSITE" id="PS51379"/>
    </source>
</evidence>
<sequence>MHVELHPRYSETPQGIAARQLTGACVHCGICLATCPTYLDTRDERDSPRGRIYLIKNMLESGEASAATVTHLDRCLTCRNCETTCPSGVRYGELLDIGRDLLEQEAPRRRWDSLRRRALRTLLVRPRLLSTGLAFARWALPVLPPRLRSKVPPPQSVGVAPTARHERTMLALEGCVQSAATPATHAVARRLLDKLGVTLQSAPRAGCCGALDQHLSAPDSAAERARHNIDQWWPYIEQGAEAIVSSASGCGAQLNDYGRLLVNDPLYSAKAARITALAKDVGQVLEAEPLEQLTVDTRIGRVAVHTPCTLRNAMQQPALIHRVLTRLGFEVVKNLPDQGCCGSAGTYSLLQPDTSDRLRQSTLSALTGDHPDVIVTANIGCQLHLQSGANIRVVHWIELLDSTP</sequence>
<keyword evidence="6" id="KW-0249">Electron transport</keyword>
<dbReference type="NCBIfam" id="NF008434">
    <property type="entry name" value="PRK11274.1"/>
    <property type="match status" value="1"/>
</dbReference>
<keyword evidence="1 6" id="KW-0004">4Fe-4S</keyword>